<feature type="compositionally biased region" description="Low complexity" evidence="1">
    <location>
        <begin position="85"/>
        <end position="102"/>
    </location>
</feature>
<keyword evidence="3" id="KW-1185">Reference proteome</keyword>
<name>A0ABQ9FPQ8_TEGGR</name>
<sequence length="319" mass="36099">MDNKNSYDEIKELFKTLNFKLENFKGEQNFTSHCSEKHDESLTNEWKKLNRNMQKFLTEKDTEDVVEWRNKNQPSSNISFKNERSSTMSGDSIDSGISSVTSELRGSGTIEDDSENCLSYTMSNLALQNSKLSLATNDKSKLTSFEEIGEDRSIMESNHTKSEENKYTAKKSRKIEPIENDDQTVYRPCQKLQSKIKKSSKAETNPEQIFCPTCKCSSPVDSDSDSDQSMKDVKDVAIQTETLNEKCLPYSEKDNKLIRESTVSEESTSKVQNIPDNGAVGFQMPQEIDEGNMESAMKINNGILELKNTASTTEEETNI</sequence>
<dbReference type="Proteomes" id="UP001217089">
    <property type="component" value="Unassembled WGS sequence"/>
</dbReference>
<comment type="caution">
    <text evidence="2">The sequence shown here is derived from an EMBL/GenBank/DDBJ whole genome shotgun (WGS) entry which is preliminary data.</text>
</comment>
<feature type="region of interest" description="Disordered" evidence="1">
    <location>
        <begin position="262"/>
        <end position="282"/>
    </location>
</feature>
<proteinExistence type="predicted"/>
<reference evidence="2 3" key="1">
    <citation type="submission" date="2022-12" db="EMBL/GenBank/DDBJ databases">
        <title>Chromosome-level genome of Tegillarca granosa.</title>
        <authorList>
            <person name="Kim J."/>
        </authorList>
    </citation>
    <scope>NUCLEOTIDE SEQUENCE [LARGE SCALE GENOMIC DNA]</scope>
    <source>
        <strain evidence="2">Teg-2019</strain>
        <tissue evidence="2">Adductor muscle</tissue>
    </source>
</reference>
<feature type="region of interest" description="Disordered" evidence="1">
    <location>
        <begin position="73"/>
        <end position="109"/>
    </location>
</feature>
<evidence type="ECO:0000313" key="3">
    <source>
        <dbReference type="Proteomes" id="UP001217089"/>
    </source>
</evidence>
<dbReference type="EMBL" id="JARBDR010000214">
    <property type="protein sequence ID" value="KAJ8319274.1"/>
    <property type="molecule type" value="Genomic_DNA"/>
</dbReference>
<gene>
    <name evidence="2" type="ORF">KUTeg_004365</name>
</gene>
<evidence type="ECO:0000313" key="2">
    <source>
        <dbReference type="EMBL" id="KAJ8319274.1"/>
    </source>
</evidence>
<protein>
    <submittedName>
        <fullName evidence="2">Uncharacterized protein</fullName>
    </submittedName>
</protein>
<organism evidence="2 3">
    <name type="scientific">Tegillarca granosa</name>
    <name type="common">Malaysian cockle</name>
    <name type="synonym">Anadara granosa</name>
    <dbReference type="NCBI Taxonomy" id="220873"/>
    <lineage>
        <taxon>Eukaryota</taxon>
        <taxon>Metazoa</taxon>
        <taxon>Spiralia</taxon>
        <taxon>Lophotrochozoa</taxon>
        <taxon>Mollusca</taxon>
        <taxon>Bivalvia</taxon>
        <taxon>Autobranchia</taxon>
        <taxon>Pteriomorphia</taxon>
        <taxon>Arcoida</taxon>
        <taxon>Arcoidea</taxon>
        <taxon>Arcidae</taxon>
        <taxon>Tegillarca</taxon>
    </lineage>
</organism>
<evidence type="ECO:0000256" key="1">
    <source>
        <dbReference type="SAM" id="MobiDB-lite"/>
    </source>
</evidence>
<accession>A0ABQ9FPQ8</accession>